<reference evidence="10" key="2">
    <citation type="journal article" date="2018" name="BMC Genomics">
        <title>A manually annotated Actinidia chinensis var. chinensis (kiwifruit) genome highlights the challenges associated with draft genomes and gene prediction in plants.</title>
        <authorList>
            <person name="Pilkington S.M."/>
            <person name="Crowhurst R."/>
            <person name="Hilario E."/>
            <person name="Nardozza S."/>
            <person name="Fraser L."/>
            <person name="Peng Y."/>
            <person name="Gunaseelan K."/>
            <person name="Simpson R."/>
            <person name="Tahir J."/>
            <person name="Deroles S.C."/>
            <person name="Templeton K."/>
            <person name="Luo Z."/>
            <person name="Davy M."/>
            <person name="Cheng C."/>
            <person name="McNeilage M."/>
            <person name="Scaglione D."/>
            <person name="Liu Y."/>
            <person name="Zhang Q."/>
            <person name="Datson P."/>
            <person name="De Silva N."/>
            <person name="Gardiner S.E."/>
            <person name="Bassett H."/>
            <person name="Chagne D."/>
            <person name="McCallum J."/>
            <person name="Dzierzon H."/>
            <person name="Deng C."/>
            <person name="Wang Y.Y."/>
            <person name="Barron L."/>
            <person name="Manako K."/>
            <person name="Bowen J."/>
            <person name="Foster T.M."/>
            <person name="Erridge Z.A."/>
            <person name="Tiffin H."/>
            <person name="Waite C.N."/>
            <person name="Davies K.M."/>
            <person name="Grierson E.P."/>
            <person name="Laing W.A."/>
            <person name="Kirk R."/>
            <person name="Chen X."/>
            <person name="Wood M."/>
            <person name="Montefiori M."/>
            <person name="Brummell D.A."/>
            <person name="Schwinn K.E."/>
            <person name="Catanach A."/>
            <person name="Fullerton C."/>
            <person name="Li D."/>
            <person name="Meiyalaghan S."/>
            <person name="Nieuwenhuizen N."/>
            <person name="Read N."/>
            <person name="Prakash R."/>
            <person name="Hunter D."/>
            <person name="Zhang H."/>
            <person name="McKenzie M."/>
            <person name="Knabel M."/>
            <person name="Harris A."/>
            <person name="Allan A.C."/>
            <person name="Gleave A."/>
            <person name="Chen A."/>
            <person name="Janssen B.J."/>
            <person name="Plunkett B."/>
            <person name="Ampomah-Dwamena C."/>
            <person name="Voogd C."/>
            <person name="Leif D."/>
            <person name="Lafferty D."/>
            <person name="Souleyre E.J.F."/>
            <person name="Varkonyi-Gasic E."/>
            <person name="Gambi F."/>
            <person name="Hanley J."/>
            <person name="Yao J.L."/>
            <person name="Cheung J."/>
            <person name="David K.M."/>
            <person name="Warren B."/>
            <person name="Marsh K."/>
            <person name="Snowden K.C."/>
            <person name="Lin-Wang K."/>
            <person name="Brian L."/>
            <person name="Martinez-Sanchez M."/>
            <person name="Wang M."/>
            <person name="Ileperuma N."/>
            <person name="Macnee N."/>
            <person name="Campin R."/>
            <person name="McAtee P."/>
            <person name="Drummond R.S.M."/>
            <person name="Espley R.V."/>
            <person name="Ireland H.S."/>
            <person name="Wu R."/>
            <person name="Atkinson R.G."/>
            <person name="Karunairetnam S."/>
            <person name="Bulley S."/>
            <person name="Chunkath S."/>
            <person name="Hanley Z."/>
            <person name="Storey R."/>
            <person name="Thrimawithana A.H."/>
            <person name="Thomson S."/>
            <person name="David C."/>
            <person name="Testolin R."/>
            <person name="Huang H."/>
            <person name="Hellens R.P."/>
            <person name="Schaffer R.J."/>
        </authorList>
    </citation>
    <scope>NUCLEOTIDE SEQUENCE [LARGE SCALE GENOMIC DNA]</scope>
    <source>
        <strain evidence="10">cv. Red5</strain>
    </source>
</reference>
<sequence>MDSLLVWSLDWFSSHVSDFELETMCGSTAFLTGPAHQIRMMLDPVHIYATAIYVGFVVLALICALWIHTSNHKRDLGAHLVPFELHSICSSGGF</sequence>
<dbReference type="AlphaFoldDB" id="A0A2R6RSQ6"/>
<comment type="similarity">
    <text evidence="7 8">Belongs to the SFT2 family.</text>
</comment>
<evidence type="ECO:0000256" key="7">
    <source>
        <dbReference type="ARBA" id="ARBA00025800"/>
    </source>
</evidence>
<keyword evidence="3 8" id="KW-0812">Transmembrane</keyword>
<dbReference type="PANTHER" id="PTHR23137">
    <property type="entry name" value="VESICLE TRANSPORT PROTEIN-RELATED"/>
    <property type="match status" value="1"/>
</dbReference>
<organism evidence="9 10">
    <name type="scientific">Actinidia chinensis var. chinensis</name>
    <name type="common">Chinese soft-hair kiwi</name>
    <dbReference type="NCBI Taxonomy" id="1590841"/>
    <lineage>
        <taxon>Eukaryota</taxon>
        <taxon>Viridiplantae</taxon>
        <taxon>Streptophyta</taxon>
        <taxon>Embryophyta</taxon>
        <taxon>Tracheophyta</taxon>
        <taxon>Spermatophyta</taxon>
        <taxon>Magnoliopsida</taxon>
        <taxon>eudicotyledons</taxon>
        <taxon>Gunneridae</taxon>
        <taxon>Pentapetalae</taxon>
        <taxon>asterids</taxon>
        <taxon>Ericales</taxon>
        <taxon>Actinidiaceae</taxon>
        <taxon>Actinidia</taxon>
    </lineage>
</organism>
<dbReference type="PANTHER" id="PTHR23137:SF29">
    <property type="entry name" value="VESICLE TRANSPORT PROTEIN"/>
    <property type="match status" value="1"/>
</dbReference>
<evidence type="ECO:0000313" key="10">
    <source>
        <dbReference type="Proteomes" id="UP000241394"/>
    </source>
</evidence>
<accession>A0A2R6RSQ6</accession>
<keyword evidence="10" id="KW-1185">Reference proteome</keyword>
<evidence type="ECO:0000256" key="3">
    <source>
        <dbReference type="ARBA" id="ARBA00022692"/>
    </source>
</evidence>
<evidence type="ECO:0000256" key="5">
    <source>
        <dbReference type="ARBA" id="ARBA00022989"/>
    </source>
</evidence>
<dbReference type="EMBL" id="NKQK01000003">
    <property type="protein sequence ID" value="PSS33009.1"/>
    <property type="molecule type" value="Genomic_DNA"/>
</dbReference>
<evidence type="ECO:0000256" key="2">
    <source>
        <dbReference type="ARBA" id="ARBA00022448"/>
    </source>
</evidence>
<dbReference type="InterPro" id="IPR011691">
    <property type="entry name" value="Vesicle_transpt_SFT2"/>
</dbReference>
<gene>
    <name evidence="9" type="ORF">CEY00_Acc03305</name>
</gene>
<comment type="function">
    <text evidence="8">May be involved in fusion of retrograde transport vesicles derived from an endocytic compartment with the Golgi complex.</text>
</comment>
<keyword evidence="5 8" id="KW-1133">Transmembrane helix</keyword>
<dbReference type="Proteomes" id="UP000241394">
    <property type="component" value="Chromosome LG3"/>
</dbReference>
<comment type="caution">
    <text evidence="9">The sequence shown here is derived from an EMBL/GenBank/DDBJ whole genome shotgun (WGS) entry which is preliminary data.</text>
</comment>
<dbReference type="STRING" id="1590841.A0A2R6RSQ6"/>
<feature type="transmembrane region" description="Helical" evidence="8">
    <location>
        <begin position="47"/>
        <end position="67"/>
    </location>
</feature>
<dbReference type="GO" id="GO:0016020">
    <property type="term" value="C:membrane"/>
    <property type="evidence" value="ECO:0007669"/>
    <property type="project" value="UniProtKB-SubCell"/>
</dbReference>
<dbReference type="InParanoid" id="A0A2R6RSQ6"/>
<evidence type="ECO:0000256" key="6">
    <source>
        <dbReference type="ARBA" id="ARBA00023136"/>
    </source>
</evidence>
<comment type="subcellular location">
    <subcellularLocation>
        <location evidence="1 8">Membrane</location>
        <topology evidence="1 8">Multi-pass membrane protein</topology>
    </subcellularLocation>
</comment>
<protein>
    <recommendedName>
        <fullName evidence="8">Vesicle transport protein</fullName>
    </recommendedName>
</protein>
<proteinExistence type="inferred from homology"/>
<keyword evidence="4 8" id="KW-0653">Protein transport</keyword>
<dbReference type="GO" id="GO:0016192">
    <property type="term" value="P:vesicle-mediated transport"/>
    <property type="evidence" value="ECO:0007669"/>
    <property type="project" value="InterPro"/>
</dbReference>
<dbReference type="GO" id="GO:0015031">
    <property type="term" value="P:protein transport"/>
    <property type="evidence" value="ECO:0007669"/>
    <property type="project" value="UniProtKB-KW"/>
</dbReference>
<dbReference type="Gramene" id="PSS33009">
    <property type="protein sequence ID" value="PSS33009"/>
    <property type="gene ID" value="CEY00_Acc03305"/>
</dbReference>
<reference evidence="9 10" key="1">
    <citation type="submission" date="2017-07" db="EMBL/GenBank/DDBJ databases">
        <title>An improved, manually edited Actinidia chinensis var. chinensis (kiwifruit) genome highlights the challenges associated with draft genomes and gene prediction in plants.</title>
        <authorList>
            <person name="Pilkington S."/>
            <person name="Crowhurst R."/>
            <person name="Hilario E."/>
            <person name="Nardozza S."/>
            <person name="Fraser L."/>
            <person name="Peng Y."/>
            <person name="Gunaseelan K."/>
            <person name="Simpson R."/>
            <person name="Tahir J."/>
            <person name="Deroles S."/>
            <person name="Templeton K."/>
            <person name="Luo Z."/>
            <person name="Davy M."/>
            <person name="Cheng C."/>
            <person name="Mcneilage M."/>
            <person name="Scaglione D."/>
            <person name="Liu Y."/>
            <person name="Zhang Q."/>
            <person name="Datson P."/>
            <person name="De Silva N."/>
            <person name="Gardiner S."/>
            <person name="Bassett H."/>
            <person name="Chagne D."/>
            <person name="Mccallum J."/>
            <person name="Dzierzon H."/>
            <person name="Deng C."/>
            <person name="Wang Y.-Y."/>
            <person name="Barron N."/>
            <person name="Manako K."/>
            <person name="Bowen J."/>
            <person name="Foster T."/>
            <person name="Erridge Z."/>
            <person name="Tiffin H."/>
            <person name="Waite C."/>
            <person name="Davies K."/>
            <person name="Grierson E."/>
            <person name="Laing W."/>
            <person name="Kirk R."/>
            <person name="Chen X."/>
            <person name="Wood M."/>
            <person name="Montefiori M."/>
            <person name="Brummell D."/>
            <person name="Schwinn K."/>
            <person name="Catanach A."/>
            <person name="Fullerton C."/>
            <person name="Li D."/>
            <person name="Meiyalaghan S."/>
            <person name="Nieuwenhuizen N."/>
            <person name="Read N."/>
            <person name="Prakash R."/>
            <person name="Hunter D."/>
            <person name="Zhang H."/>
            <person name="Mckenzie M."/>
            <person name="Knabel M."/>
            <person name="Harris A."/>
            <person name="Allan A."/>
            <person name="Chen A."/>
            <person name="Janssen B."/>
            <person name="Plunkett B."/>
            <person name="Dwamena C."/>
            <person name="Voogd C."/>
            <person name="Leif D."/>
            <person name="Lafferty D."/>
            <person name="Souleyre E."/>
            <person name="Varkonyi-Gasic E."/>
            <person name="Gambi F."/>
            <person name="Hanley J."/>
            <person name="Yao J.-L."/>
            <person name="Cheung J."/>
            <person name="David K."/>
            <person name="Warren B."/>
            <person name="Marsh K."/>
            <person name="Snowden K."/>
            <person name="Lin-Wang K."/>
            <person name="Brian L."/>
            <person name="Martinez-Sanchez M."/>
            <person name="Wang M."/>
            <person name="Ileperuma N."/>
            <person name="Macnee N."/>
            <person name="Campin R."/>
            <person name="Mcatee P."/>
            <person name="Drummond R."/>
            <person name="Espley R."/>
            <person name="Ireland H."/>
            <person name="Wu R."/>
            <person name="Atkinson R."/>
            <person name="Karunairetnam S."/>
            <person name="Bulley S."/>
            <person name="Chunkath S."/>
            <person name="Hanley Z."/>
            <person name="Storey R."/>
            <person name="Thrimawithana A."/>
            <person name="Thomson S."/>
            <person name="David C."/>
            <person name="Testolin R."/>
        </authorList>
    </citation>
    <scope>NUCLEOTIDE SEQUENCE [LARGE SCALE GENOMIC DNA]</scope>
    <source>
        <strain evidence="10">cv. Red5</strain>
        <tissue evidence="9">Young leaf</tissue>
    </source>
</reference>
<comment type="caution">
    <text evidence="8">Lacks conserved residue(s) required for the propagation of feature annotation.</text>
</comment>
<dbReference type="Pfam" id="PF04178">
    <property type="entry name" value="Got1"/>
    <property type="match status" value="1"/>
</dbReference>
<keyword evidence="2 8" id="KW-0813">Transport</keyword>
<keyword evidence="6 8" id="KW-0472">Membrane</keyword>
<dbReference type="InterPro" id="IPR007305">
    <property type="entry name" value="Vesicle_transpt_Got1/SFT2"/>
</dbReference>
<dbReference type="OrthoDB" id="73614at2759"/>
<dbReference type="GO" id="GO:0012505">
    <property type="term" value="C:endomembrane system"/>
    <property type="evidence" value="ECO:0007669"/>
    <property type="project" value="UniProtKB-ARBA"/>
</dbReference>
<evidence type="ECO:0000256" key="1">
    <source>
        <dbReference type="ARBA" id="ARBA00004141"/>
    </source>
</evidence>
<evidence type="ECO:0000256" key="4">
    <source>
        <dbReference type="ARBA" id="ARBA00022927"/>
    </source>
</evidence>
<dbReference type="GO" id="GO:0005737">
    <property type="term" value="C:cytoplasm"/>
    <property type="evidence" value="ECO:0007669"/>
    <property type="project" value="UniProtKB-ARBA"/>
</dbReference>
<evidence type="ECO:0000256" key="8">
    <source>
        <dbReference type="RuleBase" id="RU363111"/>
    </source>
</evidence>
<name>A0A2R6RSQ6_ACTCC</name>
<evidence type="ECO:0000313" key="9">
    <source>
        <dbReference type="EMBL" id="PSS33009.1"/>
    </source>
</evidence>